<dbReference type="Gramene" id="VVA26533">
    <property type="protein sequence ID" value="VVA26533"/>
    <property type="gene ID" value="Prudul26B000357"/>
</dbReference>
<feature type="compositionally biased region" description="Acidic residues" evidence="1">
    <location>
        <begin position="69"/>
        <end position="90"/>
    </location>
</feature>
<evidence type="ECO:0000313" key="2">
    <source>
        <dbReference type="EMBL" id="VVA26533.1"/>
    </source>
</evidence>
<gene>
    <name evidence="2" type="ORF">ALMOND_2B000357</name>
</gene>
<feature type="compositionally biased region" description="Basic and acidic residues" evidence="1">
    <location>
        <begin position="173"/>
        <end position="182"/>
    </location>
</feature>
<dbReference type="EMBL" id="CABIKO010000108">
    <property type="protein sequence ID" value="VVA26533.1"/>
    <property type="molecule type" value="Genomic_DNA"/>
</dbReference>
<accession>A0A5E4FEH7</accession>
<name>A0A5E4FEH7_PRUDU</name>
<feature type="region of interest" description="Disordered" evidence="1">
    <location>
        <begin position="48"/>
        <end position="182"/>
    </location>
</feature>
<proteinExistence type="predicted"/>
<feature type="compositionally biased region" description="Basic and acidic residues" evidence="1">
    <location>
        <begin position="138"/>
        <end position="153"/>
    </location>
</feature>
<evidence type="ECO:0000313" key="3">
    <source>
        <dbReference type="Proteomes" id="UP000327085"/>
    </source>
</evidence>
<dbReference type="Proteomes" id="UP000327085">
    <property type="component" value="Chromosome 7"/>
</dbReference>
<reference evidence="3" key="1">
    <citation type="journal article" date="2020" name="Plant J.">
        <title>Transposons played a major role in the diversification between the closely related almond and peach genomes: results from the almond genome sequence.</title>
        <authorList>
            <person name="Alioto T."/>
            <person name="Alexiou K.G."/>
            <person name="Bardil A."/>
            <person name="Barteri F."/>
            <person name="Castanera R."/>
            <person name="Cruz F."/>
            <person name="Dhingra A."/>
            <person name="Duval H."/>
            <person name="Fernandez I Marti A."/>
            <person name="Frias L."/>
            <person name="Galan B."/>
            <person name="Garcia J.L."/>
            <person name="Howad W."/>
            <person name="Gomez-Garrido J."/>
            <person name="Gut M."/>
            <person name="Julca I."/>
            <person name="Morata J."/>
            <person name="Puigdomenech P."/>
            <person name="Ribeca P."/>
            <person name="Rubio Cabetas M.J."/>
            <person name="Vlasova A."/>
            <person name="Wirthensohn M."/>
            <person name="Garcia-Mas J."/>
            <person name="Gabaldon T."/>
            <person name="Casacuberta J.M."/>
            <person name="Arus P."/>
        </authorList>
    </citation>
    <scope>NUCLEOTIDE SEQUENCE [LARGE SCALE GENOMIC DNA]</scope>
    <source>
        <strain evidence="3">cv. Texas</strain>
    </source>
</reference>
<sequence>MSSDLWNLDETTVIQHLKVVKPAVEIFVKSTICRASALVVEALPQNRNAPTYKTPISPMAPNHTSPQDEPPEEVEASSEEEVDGEEEEESGSQPESKSEEPEPKGAPTPVAEKKPQPKNPDLATVPQSSSPGSEEVEASARSKRPSESDPKDSKRPKKKKIPELDEEPDQAGEEMKKAGGDD</sequence>
<protein>
    <submittedName>
        <fullName evidence="2">PREDICTED: mRNAion factor At4g00390</fullName>
    </submittedName>
</protein>
<organism evidence="2 3">
    <name type="scientific">Prunus dulcis</name>
    <name type="common">Almond</name>
    <name type="synonym">Amygdalus dulcis</name>
    <dbReference type="NCBI Taxonomy" id="3755"/>
    <lineage>
        <taxon>Eukaryota</taxon>
        <taxon>Viridiplantae</taxon>
        <taxon>Streptophyta</taxon>
        <taxon>Embryophyta</taxon>
        <taxon>Tracheophyta</taxon>
        <taxon>Spermatophyta</taxon>
        <taxon>Magnoliopsida</taxon>
        <taxon>eudicotyledons</taxon>
        <taxon>Gunneridae</taxon>
        <taxon>Pentapetalae</taxon>
        <taxon>rosids</taxon>
        <taxon>fabids</taxon>
        <taxon>Rosales</taxon>
        <taxon>Rosaceae</taxon>
        <taxon>Amygdaloideae</taxon>
        <taxon>Amygdaleae</taxon>
        <taxon>Prunus</taxon>
    </lineage>
</organism>
<dbReference type="AlphaFoldDB" id="A0A5E4FEH7"/>
<dbReference type="InParanoid" id="A0A5E4FEH7"/>
<evidence type="ECO:0000256" key="1">
    <source>
        <dbReference type="SAM" id="MobiDB-lite"/>
    </source>
</evidence>